<gene>
    <name evidence="1" type="primary">yabQ</name>
    <name evidence="1" type="ORF">CB4_00290</name>
</gene>
<dbReference type="KEGG" id="asoc:CB4_00290"/>
<organism evidence="1 2">
    <name type="scientific">Aneurinibacillus soli</name>
    <dbReference type="NCBI Taxonomy" id="1500254"/>
    <lineage>
        <taxon>Bacteria</taxon>
        <taxon>Bacillati</taxon>
        <taxon>Bacillota</taxon>
        <taxon>Bacilli</taxon>
        <taxon>Bacillales</taxon>
        <taxon>Paenibacillaceae</taxon>
        <taxon>Aneurinibacillus group</taxon>
        <taxon>Aneurinibacillus</taxon>
    </lineage>
</organism>
<accession>A0A0U4WBH6</accession>
<sequence>MTLTGQAVTMLAMVLCGGAVGILYDTYRTFERRCHLTRWLVWLCDFLFWISCMFLVFGTLLRVNEGVVRLYIFFGIGIGAIVYFLMFRRPYLALLNRIIAFGLWLYRLLLRTGYYLLVVPILFLYRVVKRIALFLLTCLLVTGQWLLRPFQWVGRWIWNAAWSRIRKPLGRAKRYGTKRWQALTAWLKGKKM</sequence>
<dbReference type="OrthoDB" id="1653819at2"/>
<name>A0A0U4WBH6_9BACL</name>
<keyword evidence="2" id="KW-1185">Reference proteome</keyword>
<dbReference type="InterPro" id="IPR019074">
    <property type="entry name" value="YabQ"/>
</dbReference>
<dbReference type="Pfam" id="PF09578">
    <property type="entry name" value="Spore_YabQ"/>
    <property type="match status" value="1"/>
</dbReference>
<dbReference type="RefSeq" id="WP_096463253.1">
    <property type="nucleotide sequence ID" value="NZ_AP017312.1"/>
</dbReference>
<evidence type="ECO:0000313" key="1">
    <source>
        <dbReference type="EMBL" id="BAU26185.1"/>
    </source>
</evidence>
<evidence type="ECO:0000313" key="2">
    <source>
        <dbReference type="Proteomes" id="UP000217696"/>
    </source>
</evidence>
<proteinExistence type="predicted"/>
<dbReference type="EMBL" id="AP017312">
    <property type="protein sequence ID" value="BAU26185.1"/>
    <property type="molecule type" value="Genomic_DNA"/>
</dbReference>
<dbReference type="AlphaFoldDB" id="A0A0U4WBH6"/>
<protein>
    <submittedName>
        <fullName evidence="1">Spore protein YabQ</fullName>
    </submittedName>
</protein>
<reference evidence="1 2" key="1">
    <citation type="submission" date="2015-12" db="EMBL/GenBank/DDBJ databases">
        <title>Genome sequence of Aneurinibacillus soli.</title>
        <authorList>
            <person name="Lee J.S."/>
            <person name="Lee K.C."/>
            <person name="Kim K.K."/>
            <person name="Lee B.W."/>
        </authorList>
    </citation>
    <scope>NUCLEOTIDE SEQUENCE [LARGE SCALE GENOMIC DNA]</scope>
    <source>
        <strain evidence="1 2">CB4</strain>
    </source>
</reference>
<dbReference type="Proteomes" id="UP000217696">
    <property type="component" value="Chromosome"/>
</dbReference>
<dbReference type="NCBIfam" id="TIGR02893">
    <property type="entry name" value="spore_yabQ"/>
    <property type="match status" value="1"/>
</dbReference>